<evidence type="ECO:0000313" key="3">
    <source>
        <dbReference type="EMBL" id="KAH7567965.1"/>
    </source>
</evidence>
<accession>A0ABQ8HUB0</accession>
<dbReference type="EMBL" id="JAFEMO010000007">
    <property type="protein sequence ID" value="KAH7567965.1"/>
    <property type="molecule type" value="Genomic_DNA"/>
</dbReference>
<dbReference type="PANTHER" id="PTHR31750">
    <property type="entry name" value="PROTEIN STAY-GREEN 1, CHLOROPLASTIC-RELATED"/>
    <property type="match status" value="1"/>
</dbReference>
<proteinExistence type="inferred from homology"/>
<gene>
    <name evidence="3" type="ORF">JRO89_XS07G0201300</name>
</gene>
<keyword evidence="4" id="KW-1185">Reference proteome</keyword>
<name>A0ABQ8HUB0_9ROSI</name>
<dbReference type="Proteomes" id="UP000827721">
    <property type="component" value="Unassembled WGS sequence"/>
</dbReference>
<dbReference type="PANTHER" id="PTHR31750:SF18">
    <property type="entry name" value="MAGNESIUM DECHELATASE SGRL, CHLOROPLASTIC"/>
    <property type="match status" value="1"/>
</dbReference>
<comment type="caution">
    <text evidence="3">The sequence shown here is derived from an EMBL/GenBank/DDBJ whole genome shotgun (WGS) entry which is preliminary data.</text>
</comment>
<evidence type="ECO:0000259" key="2">
    <source>
        <dbReference type="Pfam" id="PF12638"/>
    </source>
</evidence>
<protein>
    <recommendedName>
        <fullName evidence="2">Staygreen protein domain-containing protein</fullName>
    </recommendedName>
</protein>
<evidence type="ECO:0000313" key="4">
    <source>
        <dbReference type="Proteomes" id="UP000827721"/>
    </source>
</evidence>
<organism evidence="3 4">
    <name type="scientific">Xanthoceras sorbifolium</name>
    <dbReference type="NCBI Taxonomy" id="99658"/>
    <lineage>
        <taxon>Eukaryota</taxon>
        <taxon>Viridiplantae</taxon>
        <taxon>Streptophyta</taxon>
        <taxon>Embryophyta</taxon>
        <taxon>Tracheophyta</taxon>
        <taxon>Spermatophyta</taxon>
        <taxon>Magnoliopsida</taxon>
        <taxon>eudicotyledons</taxon>
        <taxon>Gunneridae</taxon>
        <taxon>Pentapetalae</taxon>
        <taxon>rosids</taxon>
        <taxon>malvids</taxon>
        <taxon>Sapindales</taxon>
        <taxon>Sapindaceae</taxon>
        <taxon>Xanthoceroideae</taxon>
        <taxon>Xanthoceras</taxon>
    </lineage>
</organism>
<comment type="similarity">
    <text evidence="1">Belongs to the staygreen family.</text>
</comment>
<reference evidence="3 4" key="1">
    <citation type="submission" date="2021-02" db="EMBL/GenBank/DDBJ databases">
        <title>Plant Genome Project.</title>
        <authorList>
            <person name="Zhang R.-G."/>
        </authorList>
    </citation>
    <scope>NUCLEOTIDE SEQUENCE [LARGE SCALE GENOMIC DNA]</scope>
    <source>
        <tissue evidence="3">Leaves</tissue>
    </source>
</reference>
<sequence length="253" mass="28844">MACHSAYYSAFSSSPLRDFSTHNTNFKSSTRYKPLHLSSITTASSSYNSLVSEAARLLGPPASFEASKLKVVFMEEGMENYSRILPRTYILSHCDFTANLTLTISNVISLDQLRGWYIKDDVVAEWKKVKDNMRLHVHCYVSGPNILRDLAAEFRYHIFSKEMPLVLKAVLHGDSILFREHPELMDAVVWVYFHSSSNNYNRIECWGSLKDAAQGRQEDHIQGLLTASKEGSLSPKKWERPKSIFHALFAFLL</sequence>
<dbReference type="InterPro" id="IPR024438">
    <property type="entry name" value="Staygreen"/>
</dbReference>
<evidence type="ECO:0000256" key="1">
    <source>
        <dbReference type="ARBA" id="ARBA00009234"/>
    </source>
</evidence>
<feature type="domain" description="Staygreen protein" evidence="2">
    <location>
        <begin position="64"/>
        <end position="212"/>
    </location>
</feature>
<dbReference type="Pfam" id="PF12638">
    <property type="entry name" value="Staygreen"/>
    <property type="match status" value="1"/>
</dbReference>